<accession>A0AAD3DPC8</accession>
<evidence type="ECO:0000256" key="10">
    <source>
        <dbReference type="HAMAP-Rule" id="MF_03115"/>
    </source>
</evidence>
<evidence type="ECO:0000256" key="8">
    <source>
        <dbReference type="ARBA" id="ARBA00023014"/>
    </source>
</evidence>
<keyword evidence="7 10" id="KW-0408">Iron</keyword>
<dbReference type="InterPro" id="IPR046408">
    <property type="entry name" value="CIAPIN1"/>
</dbReference>
<dbReference type="AlphaFoldDB" id="A0AAD3DPC8"/>
<keyword evidence="6 10" id="KW-0479">Metal-binding</keyword>
<evidence type="ECO:0000259" key="12">
    <source>
        <dbReference type="Pfam" id="PF05093"/>
    </source>
</evidence>
<comment type="subunit">
    <text evidence="10">Monomer.</text>
</comment>
<keyword evidence="9 10" id="KW-0496">Mitochondrion</keyword>
<dbReference type="HAMAP" id="MF_03115">
    <property type="entry name" value="Anamorsin"/>
    <property type="match status" value="1"/>
</dbReference>
<keyword evidence="3 10" id="KW-0004">4Fe-4S</keyword>
<comment type="function">
    <text evidence="10">Component of the cytosolic iron-sulfur (Fe-S) protein assembly (CIA) machinery. Required for the maturation of extramitochondrial Fe-S proteins. Part of an electron transfer chain functioning in an early step of cytosolic Fe-S biogenesis, facilitating the de novo assembly of a [4Fe-4S] cluster on the cytosolic Fe-S scaffold complex. Electrons are transferred from NADPH via a FAD- and FMN-containing diflavin oxidoreductase. Together with the diflavin oxidoreductase, also required for the assembly of the diferric tyrosyl radical cofactor of ribonucleotide reductase (RNR), probably by providing electrons for reduction during radical cofactor maturation in the catalytic small subunit.</text>
</comment>
<name>A0AAD3DPC8_9CHLO</name>
<feature type="region of interest" description="Disordered" evidence="11">
    <location>
        <begin position="147"/>
        <end position="185"/>
    </location>
</feature>
<evidence type="ECO:0000256" key="7">
    <source>
        <dbReference type="ARBA" id="ARBA00023004"/>
    </source>
</evidence>
<evidence type="ECO:0000256" key="3">
    <source>
        <dbReference type="ARBA" id="ARBA00022485"/>
    </source>
</evidence>
<protein>
    <recommendedName>
        <fullName evidence="10">Anamorsin homolog</fullName>
    </recommendedName>
    <alternativeName>
        <fullName evidence="10">Fe-S cluster assembly protein DRE2 homolog</fullName>
    </alternativeName>
</protein>
<evidence type="ECO:0000256" key="5">
    <source>
        <dbReference type="ARBA" id="ARBA00022714"/>
    </source>
</evidence>
<feature type="region of interest" description="Fe-S binding site B" evidence="10">
    <location>
        <begin position="275"/>
        <end position="289"/>
    </location>
</feature>
<dbReference type="Gene3D" id="3.40.50.150">
    <property type="entry name" value="Vaccinia Virus protein VP39"/>
    <property type="match status" value="1"/>
</dbReference>
<comment type="domain">
    <text evidence="10">The C-terminal domain binds 2 Fe-S clusters but is otherwise mostly in an intrinsically disordered conformation.</text>
</comment>
<keyword evidence="15" id="KW-1185">Reference proteome</keyword>
<comment type="cofactor">
    <cofactor evidence="10">
        <name>[2Fe-2S] cluster</name>
        <dbReference type="ChEBI" id="CHEBI:190135"/>
    </cofactor>
</comment>
<dbReference type="InterPro" id="IPR029063">
    <property type="entry name" value="SAM-dependent_MTases_sf"/>
</dbReference>
<dbReference type="InterPro" id="IPR049011">
    <property type="entry name" value="Anamorsin_N_metazoan"/>
</dbReference>
<comment type="domain">
    <text evidence="10">The twin Cx2C motifs are involved in the recognition by the mitochondrial MIA40-ERV1 disulfide relay system. The formation of 2 disulfide bonds in the Cx2C motifs through dithiol/disulfide exchange reactions effectively traps the protein in the mitochondrial intermembrane space.</text>
</comment>
<feature type="compositionally biased region" description="Low complexity" evidence="11">
    <location>
        <begin position="152"/>
        <end position="185"/>
    </location>
</feature>
<feature type="binding site" evidence="10">
    <location>
        <position position="286"/>
    </location>
    <ligand>
        <name>[4Fe-4S] cluster</name>
        <dbReference type="ChEBI" id="CHEBI:49883"/>
    </ligand>
</feature>
<feature type="short sequence motif" description="Cx2C motif 2" evidence="10">
    <location>
        <begin position="286"/>
        <end position="289"/>
    </location>
</feature>
<dbReference type="PANTHER" id="PTHR13273:SF14">
    <property type="entry name" value="ANAMORSIN"/>
    <property type="match status" value="1"/>
</dbReference>
<evidence type="ECO:0000256" key="1">
    <source>
        <dbReference type="ARBA" id="ARBA00001966"/>
    </source>
</evidence>
<feature type="binding site" evidence="10">
    <location>
        <position position="289"/>
    </location>
    <ligand>
        <name>[4Fe-4S] cluster</name>
        <dbReference type="ChEBI" id="CHEBI:49883"/>
    </ligand>
</feature>
<keyword evidence="8 10" id="KW-0411">Iron-sulfur</keyword>
<keyword evidence="5 10" id="KW-0001">2Fe-2S</keyword>
<dbReference type="PANTHER" id="PTHR13273">
    <property type="entry name" value="ANAMORSIN"/>
    <property type="match status" value="1"/>
</dbReference>
<dbReference type="Proteomes" id="UP001054857">
    <property type="component" value="Unassembled WGS sequence"/>
</dbReference>
<feature type="short sequence motif" description="Cx2C motif 1" evidence="10">
    <location>
        <begin position="275"/>
        <end position="278"/>
    </location>
</feature>
<comment type="caution">
    <text evidence="14">The sequence shown here is derived from an EMBL/GenBank/DDBJ whole genome shotgun (WGS) entry which is preliminary data.</text>
</comment>
<feature type="binding site" evidence="10">
    <location>
        <position position="244"/>
    </location>
    <ligand>
        <name>[2Fe-2S] cluster</name>
        <dbReference type="ChEBI" id="CHEBI:190135"/>
    </ligand>
</feature>
<dbReference type="GO" id="GO:0051537">
    <property type="term" value="F:2 iron, 2 sulfur cluster binding"/>
    <property type="evidence" value="ECO:0007669"/>
    <property type="project" value="UniProtKB-UniRule"/>
</dbReference>
<feature type="binding site" evidence="10">
    <location>
        <position position="234"/>
    </location>
    <ligand>
        <name>[2Fe-2S] cluster</name>
        <dbReference type="ChEBI" id="CHEBI:190135"/>
    </ligand>
</feature>
<comment type="domain">
    <text evidence="10">The N-terminal domain has structural similarity with S-adenosyl-L-methionine-dependent methyltransferases, but does not bind S-adenosyl-L-methionine. It is required for correct assembly of the 2 Fe-S clusters.</text>
</comment>
<evidence type="ECO:0000259" key="13">
    <source>
        <dbReference type="Pfam" id="PF20922"/>
    </source>
</evidence>
<dbReference type="GO" id="GO:0009055">
    <property type="term" value="F:electron transfer activity"/>
    <property type="evidence" value="ECO:0007669"/>
    <property type="project" value="UniProtKB-UniRule"/>
</dbReference>
<dbReference type="GO" id="GO:0051539">
    <property type="term" value="F:4 iron, 4 sulfur cluster binding"/>
    <property type="evidence" value="ECO:0007669"/>
    <property type="project" value="UniProtKB-KW"/>
</dbReference>
<feature type="binding site" evidence="10">
    <location>
        <position position="278"/>
    </location>
    <ligand>
        <name>[4Fe-4S] cluster</name>
        <dbReference type="ChEBI" id="CHEBI:49883"/>
    </ligand>
</feature>
<evidence type="ECO:0000256" key="4">
    <source>
        <dbReference type="ARBA" id="ARBA00022490"/>
    </source>
</evidence>
<evidence type="ECO:0000256" key="11">
    <source>
        <dbReference type="SAM" id="MobiDB-lite"/>
    </source>
</evidence>
<proteinExistence type="inferred from homology"/>
<dbReference type="GO" id="GO:0016226">
    <property type="term" value="P:iron-sulfur cluster assembly"/>
    <property type="evidence" value="ECO:0007669"/>
    <property type="project" value="UniProtKB-UniRule"/>
</dbReference>
<feature type="binding site" evidence="10">
    <location>
        <position position="249"/>
    </location>
    <ligand>
        <name>[2Fe-2S] cluster</name>
        <dbReference type="ChEBI" id="CHEBI:190135"/>
    </ligand>
</feature>
<dbReference type="InterPro" id="IPR007785">
    <property type="entry name" value="Anamorsin"/>
</dbReference>
<comment type="caution">
    <text evidence="10">Lacks conserved residue(s) required for the propagation of feature annotation.</text>
</comment>
<evidence type="ECO:0000256" key="6">
    <source>
        <dbReference type="ARBA" id="ARBA00022723"/>
    </source>
</evidence>
<organism evidence="14 15">
    <name type="scientific">Astrephomene gubernaculifera</name>
    <dbReference type="NCBI Taxonomy" id="47775"/>
    <lineage>
        <taxon>Eukaryota</taxon>
        <taxon>Viridiplantae</taxon>
        <taxon>Chlorophyta</taxon>
        <taxon>core chlorophytes</taxon>
        <taxon>Chlorophyceae</taxon>
        <taxon>CS clade</taxon>
        <taxon>Chlamydomonadales</taxon>
        <taxon>Astrephomenaceae</taxon>
        <taxon>Astrephomene</taxon>
    </lineage>
</organism>
<evidence type="ECO:0000313" key="14">
    <source>
        <dbReference type="EMBL" id="GFR45584.1"/>
    </source>
</evidence>
<dbReference type="GO" id="GO:0005758">
    <property type="term" value="C:mitochondrial intermembrane space"/>
    <property type="evidence" value="ECO:0007669"/>
    <property type="project" value="UniProtKB-SubCell"/>
</dbReference>
<dbReference type="Pfam" id="PF05093">
    <property type="entry name" value="CIAPIN1"/>
    <property type="match status" value="1"/>
</dbReference>
<comment type="subcellular location">
    <subcellularLocation>
        <location evidence="10">Cytoplasm</location>
    </subcellularLocation>
    <subcellularLocation>
        <location evidence="10">Mitochondrion intermembrane space</location>
    </subcellularLocation>
</comment>
<gene>
    <name evidence="14" type="ORF">Agub_g6978</name>
</gene>
<evidence type="ECO:0000256" key="9">
    <source>
        <dbReference type="ARBA" id="ARBA00023128"/>
    </source>
</evidence>
<reference evidence="14 15" key="1">
    <citation type="journal article" date="2021" name="Sci. Rep.">
        <title>Genome sequencing of the multicellular alga Astrephomene provides insights into convergent evolution of germ-soma differentiation.</title>
        <authorList>
            <person name="Yamashita S."/>
            <person name="Yamamoto K."/>
            <person name="Matsuzaki R."/>
            <person name="Suzuki S."/>
            <person name="Yamaguchi H."/>
            <person name="Hirooka S."/>
            <person name="Minakuchi Y."/>
            <person name="Miyagishima S."/>
            <person name="Kawachi M."/>
            <person name="Toyoda A."/>
            <person name="Nozaki H."/>
        </authorList>
    </citation>
    <scope>NUCLEOTIDE SEQUENCE [LARGE SCALE GENOMIC DNA]</scope>
    <source>
        <strain evidence="14 15">NIES-4017</strain>
    </source>
</reference>
<comment type="similarity">
    <text evidence="2 10">Belongs to the anamorsin family.</text>
</comment>
<comment type="cofactor">
    <cofactor evidence="1 10">
        <name>[4Fe-4S] cluster</name>
        <dbReference type="ChEBI" id="CHEBI:49883"/>
    </cofactor>
</comment>
<keyword evidence="4 10" id="KW-0963">Cytoplasm</keyword>
<dbReference type="Pfam" id="PF20922">
    <property type="entry name" value="Anamorsin_N"/>
    <property type="match status" value="1"/>
</dbReference>
<dbReference type="EMBL" id="BMAR01000010">
    <property type="protein sequence ID" value="GFR45584.1"/>
    <property type="molecule type" value="Genomic_DNA"/>
</dbReference>
<feature type="binding site" evidence="10">
    <location>
        <position position="247"/>
    </location>
    <ligand>
        <name>[2Fe-2S] cluster</name>
        <dbReference type="ChEBI" id="CHEBI:190135"/>
    </ligand>
</feature>
<sequence length="314" mass="31857">MTSAACFVAGGLAPGAALEALLAKEPLSLASVDLVCCEQLPQQADQLTKYGVVLAASSSPHSRDALARVARSMTPGGRLYVYEAAHPGTSGSDSSRVEELKKDLLLSGFTAAQELSSSGASSSAAATPAAWVTAQLPQWGLGASAKLSLKRPQQQQPTDTATTTTAPSSAAPSTTTAAPAPAAPPAATVASVWKLAAGGADEEGGEEDEELLDEEQLLTEEERGAAAAPNPDDCEVGASGRKACKNCTCGRAEAEAAGEGVKLTPEMLENPQSSCGNCYLGDAFRCASCPYRGLPAFKPGEKITLGAGMLTADL</sequence>
<feature type="domain" description="Anamorsin C-terminal" evidence="12">
    <location>
        <begin position="268"/>
        <end position="305"/>
    </location>
</feature>
<feature type="domain" description="Anamorsin N-terminal" evidence="13">
    <location>
        <begin position="48"/>
        <end position="127"/>
    </location>
</feature>
<evidence type="ECO:0000256" key="2">
    <source>
        <dbReference type="ARBA" id="ARBA00008169"/>
    </source>
</evidence>
<dbReference type="GO" id="GO:0046872">
    <property type="term" value="F:metal ion binding"/>
    <property type="evidence" value="ECO:0007669"/>
    <property type="project" value="UniProtKB-KW"/>
</dbReference>
<evidence type="ECO:0000313" key="15">
    <source>
        <dbReference type="Proteomes" id="UP001054857"/>
    </source>
</evidence>
<feature type="binding site" evidence="10">
    <location>
        <position position="275"/>
    </location>
    <ligand>
        <name>[4Fe-4S] cluster</name>
        <dbReference type="ChEBI" id="CHEBI:49883"/>
    </ligand>
</feature>